<keyword evidence="1" id="KW-1133">Transmembrane helix</keyword>
<dbReference type="InterPro" id="IPR009214">
    <property type="entry name" value="DUF1129"/>
</dbReference>
<keyword evidence="1" id="KW-0812">Transmembrane</keyword>
<accession>A0A4Z0RQ25</accession>
<dbReference type="Pfam" id="PF06570">
    <property type="entry name" value="DUF1129"/>
    <property type="match status" value="1"/>
</dbReference>
<evidence type="ECO:0000313" key="2">
    <source>
        <dbReference type="EMBL" id="MBJ7632383.1"/>
    </source>
</evidence>
<feature type="transmembrane region" description="Helical" evidence="1">
    <location>
        <begin position="134"/>
        <end position="157"/>
    </location>
</feature>
<dbReference type="EMBL" id="JAAOCX010000004">
    <property type="protein sequence ID" value="MBJ7632383.1"/>
    <property type="molecule type" value="Genomic_DNA"/>
</dbReference>
<dbReference type="Proteomes" id="UP000728106">
    <property type="component" value="Unassembled WGS sequence"/>
</dbReference>
<reference evidence="3" key="1">
    <citation type="submission" date="2020-02" db="EMBL/GenBank/DDBJ databases">
        <authorList>
            <person name="Fontana A."/>
            <person name="Patrone V."/>
            <person name="Morelli L."/>
        </authorList>
    </citation>
    <scope>NUCLEOTIDE SEQUENCE</scope>
    <source>
        <strain evidence="2">CCUG 30943</strain>
        <strain evidence="3">CCUG 43002</strain>
    </source>
</reference>
<feature type="transmembrane region" description="Helical" evidence="1">
    <location>
        <begin position="169"/>
        <end position="196"/>
    </location>
</feature>
<feature type="transmembrane region" description="Helical" evidence="1">
    <location>
        <begin position="100"/>
        <end position="122"/>
    </location>
</feature>
<reference evidence="3 4" key="2">
    <citation type="journal article" date="2021" name="Int. J. Food Microbiol.">
        <title>Safety demonstration of a microbial species for use in the food chain: Weissella confusa.</title>
        <authorList>
            <person name="Bourdichon F."/>
            <person name="Patrone V."/>
            <person name="Fontana A."/>
            <person name="Milani G."/>
            <person name="Morelli L."/>
        </authorList>
    </citation>
    <scope>NUCLEOTIDE SEQUENCE [LARGE SCALE GENOMIC DNA]</scope>
    <source>
        <strain evidence="2">CCUG 30943</strain>
        <strain evidence="3 4">CCUG 43002</strain>
    </source>
</reference>
<gene>
    <name evidence="3" type="ORF">HAU20_06475</name>
    <name evidence="2" type="ORF">HAU43_04670</name>
</gene>
<keyword evidence="1" id="KW-0472">Membrane</keyword>
<feature type="transmembrane region" description="Helical" evidence="1">
    <location>
        <begin position="202"/>
        <end position="219"/>
    </location>
</feature>
<evidence type="ECO:0000313" key="4">
    <source>
        <dbReference type="Proteomes" id="UP000728106"/>
    </source>
</evidence>
<dbReference type="EMBL" id="JAAOCP010000006">
    <property type="protein sequence ID" value="MBJ7639033.1"/>
    <property type="molecule type" value="Genomic_DNA"/>
</dbReference>
<sequence length="240" mass="25898">MTESQEQTVTPTLPSRADLATSGLTKRNQDFIWQMVQLVEGDESKATLIAEVGAKLLDGQKTGTTARQLFNTPAEALGRKANATEATPAPGYATYGFWPLLVDNAIAFFMMFSFMFGLTLLFSKASQTGSAGAAGITSLVLTSLLGGFFFAIVTMTLAPKKDGSKTPVLLKILISVGAFVLWFLAYLGFSYLPAVINPLLPGWLYLVFAVIAFIGFRFWRVKTGIQGGFLGGSTRRPQTK</sequence>
<dbReference type="PIRSF" id="PIRSF033111">
    <property type="entry name" value="UCP033111"/>
    <property type="match status" value="1"/>
</dbReference>
<dbReference type="AlphaFoldDB" id="A0A4Z0RQ25"/>
<proteinExistence type="predicted"/>
<name>A0A4Z0RQ25_WEICO</name>
<organism evidence="3 4">
    <name type="scientific">Weissella confusa</name>
    <name type="common">Lactobacillus confusus</name>
    <dbReference type="NCBI Taxonomy" id="1583"/>
    <lineage>
        <taxon>Bacteria</taxon>
        <taxon>Bacillati</taxon>
        <taxon>Bacillota</taxon>
        <taxon>Bacilli</taxon>
        <taxon>Lactobacillales</taxon>
        <taxon>Lactobacillaceae</taxon>
        <taxon>Weissella</taxon>
    </lineage>
</organism>
<dbReference type="RefSeq" id="WP_135411042.1">
    <property type="nucleotide sequence ID" value="NZ_ALXH01000072.1"/>
</dbReference>
<comment type="caution">
    <text evidence="3">The sequence shown here is derived from an EMBL/GenBank/DDBJ whole genome shotgun (WGS) entry which is preliminary data.</text>
</comment>
<protein>
    <submittedName>
        <fullName evidence="3">DUF1129 family protein</fullName>
    </submittedName>
</protein>
<evidence type="ECO:0000313" key="3">
    <source>
        <dbReference type="EMBL" id="MBJ7639033.1"/>
    </source>
</evidence>
<evidence type="ECO:0000256" key="1">
    <source>
        <dbReference type="SAM" id="Phobius"/>
    </source>
</evidence>
<keyword evidence="4" id="KW-1185">Reference proteome</keyword>
<dbReference type="Proteomes" id="UP000808038">
    <property type="component" value="Unassembled WGS sequence"/>
</dbReference>